<dbReference type="SMART" id="SM00313">
    <property type="entry name" value="PXA"/>
    <property type="match status" value="1"/>
</dbReference>
<evidence type="ECO:0000313" key="5">
    <source>
        <dbReference type="Proteomes" id="UP001152799"/>
    </source>
</evidence>
<feature type="domain" description="RGS" evidence="2">
    <location>
        <begin position="325"/>
        <end position="456"/>
    </location>
</feature>
<dbReference type="Gene3D" id="3.30.1520.10">
    <property type="entry name" value="Phox-like domain"/>
    <property type="match status" value="1"/>
</dbReference>
<dbReference type="InterPro" id="IPR036305">
    <property type="entry name" value="RGS_sf"/>
</dbReference>
<feature type="domain" description="PXA" evidence="3">
    <location>
        <begin position="117"/>
        <end position="292"/>
    </location>
</feature>
<dbReference type="GO" id="GO:0005770">
    <property type="term" value="C:late endosome"/>
    <property type="evidence" value="ECO:0007669"/>
    <property type="project" value="TreeGrafter"/>
</dbReference>
<dbReference type="Proteomes" id="UP001152799">
    <property type="component" value="Chromosome 6"/>
</dbReference>
<dbReference type="AlphaFoldDB" id="A0A9N9QQW9"/>
<keyword evidence="1" id="KW-0812">Transmembrane</keyword>
<dbReference type="Pfam" id="PF02194">
    <property type="entry name" value="PXA"/>
    <property type="match status" value="1"/>
</dbReference>
<dbReference type="EMBL" id="OU892282">
    <property type="protein sequence ID" value="CAG9770654.1"/>
    <property type="molecule type" value="Genomic_DNA"/>
</dbReference>
<dbReference type="GO" id="GO:0035091">
    <property type="term" value="F:phosphatidylinositol binding"/>
    <property type="evidence" value="ECO:0007669"/>
    <property type="project" value="InterPro"/>
</dbReference>
<gene>
    <name evidence="4" type="ORF">CEUTPL_LOCUS11103</name>
</gene>
<evidence type="ECO:0000259" key="3">
    <source>
        <dbReference type="PROSITE" id="PS51207"/>
    </source>
</evidence>
<reference evidence="4" key="1">
    <citation type="submission" date="2022-01" db="EMBL/GenBank/DDBJ databases">
        <authorList>
            <person name="King R."/>
        </authorList>
    </citation>
    <scope>NUCLEOTIDE SEQUENCE</scope>
</reference>
<protein>
    <recommendedName>
        <fullName evidence="6">Sorting nexin-14-like</fullName>
    </recommendedName>
</protein>
<keyword evidence="1" id="KW-1133">Transmembrane helix</keyword>
<dbReference type="Gene3D" id="1.10.167.10">
    <property type="entry name" value="Regulator of G-protein Signalling 4, domain 2"/>
    <property type="match status" value="1"/>
</dbReference>
<name>A0A9N9QQW9_9CUCU</name>
<dbReference type="PANTHER" id="PTHR22775:SF44">
    <property type="entry name" value="SORTING NEXIN-14"/>
    <property type="match status" value="1"/>
</dbReference>
<dbReference type="Pfam" id="PF00787">
    <property type="entry name" value="PX"/>
    <property type="match status" value="1"/>
</dbReference>
<keyword evidence="1" id="KW-0472">Membrane</keyword>
<evidence type="ECO:0000256" key="1">
    <source>
        <dbReference type="SAM" id="Phobius"/>
    </source>
</evidence>
<feature type="transmembrane region" description="Helical" evidence="1">
    <location>
        <begin position="21"/>
        <end position="38"/>
    </location>
</feature>
<dbReference type="SUPFAM" id="SSF64268">
    <property type="entry name" value="PX domain"/>
    <property type="match status" value="1"/>
</dbReference>
<proteinExistence type="predicted"/>
<dbReference type="InterPro" id="IPR003114">
    <property type="entry name" value="Phox_assoc"/>
</dbReference>
<evidence type="ECO:0000259" key="2">
    <source>
        <dbReference type="PROSITE" id="PS50132"/>
    </source>
</evidence>
<dbReference type="InterPro" id="IPR044926">
    <property type="entry name" value="RGS_subdomain_2"/>
</dbReference>
<dbReference type="InterPro" id="IPR016137">
    <property type="entry name" value="RGS"/>
</dbReference>
<dbReference type="OrthoDB" id="5957963at2759"/>
<dbReference type="PANTHER" id="PTHR22775">
    <property type="entry name" value="SORTING NEXIN"/>
    <property type="match status" value="1"/>
</dbReference>
<evidence type="ECO:0008006" key="6">
    <source>
        <dbReference type="Google" id="ProtNLM"/>
    </source>
</evidence>
<evidence type="ECO:0000313" key="4">
    <source>
        <dbReference type="EMBL" id="CAG9770654.1"/>
    </source>
</evidence>
<accession>A0A9N9QQW9</accession>
<sequence length="904" mass="103921">MIHDNVLEICRLISNDKCIRILATAIVGFSVVLCFTLSPLSGLLVFSCYLLGYFVSFFLVKYQQFAALYIEKLVSLYTFKATLKSKLKASCSVCDDLTCTRHQVAKRVVPWKDVRISEELNEAIEHFYNRILADFISSWYSQFTDNQEFINELRYCLKYASASLVNRFFEVDYVQVITNKLVPQAIKHIDDYLYMQQIAKLKNVKFNDVIVEYLGKNLHPATTNRKNELAYLQHLSNEVIKHVLPQQYVKCKNYSILIRELLSGWVLLPLMDVLADPNIINSLVIIAVNYKSSKHQKFQQFVPEVEFLHNFVKIDNSKKSPFATNLNKIKNNTELLYAFMQFLKKQEQVYLLQFCLDVDDFNTKLLTPDLSKKLLEELHCQASKLYSEYLNGESFNFIGCSREISCEFSMLISDIYSVAKLRTSKPLYQAYDFAFNHLENFWLPQFFHSNEFYNCICGSKVTTTYNKASIKTPPLCFGSPNKLKSKKYYEQTNYSAVSKISSGLGKIKGVLKTATPIEGSLDPLENDFTEDAILPDNLVRDLSSWKVSIHTYQIIPANKITYFCLNVLHVDNTTPESKINNWIVWRKDQDFFTLKAKLVEFHGESEICDSPLPSRKAGALVEARMTKYEDFLLKLLLKPSLRGSDLLHTFLTSEEDFTLVISTLAPNNQDIGNIYQSVAYKLRKEKGQYLDSFMSTFVNSVLKQKQDKIDVAEEGIELAVPLNKEATLPKTFKNNIFKDNFGISYKLSNGSSGSSFNPGMFSESLFYLFKNVFKVHYVPLKIYVAICSVGQQLIDLLSKILIDRKIRSGLTQHNLAYLIGLLEGVIFNPSTPHTIEEYKERQLKAFEDIKFCPKYMDKILGGHINYGLTNLLEILQNPHYNKQLAYNLLDTALIEMFPEIIEAK</sequence>
<dbReference type="SUPFAM" id="SSF48097">
    <property type="entry name" value="Regulator of G-protein signaling, RGS"/>
    <property type="match status" value="1"/>
</dbReference>
<dbReference type="GO" id="GO:0097352">
    <property type="term" value="P:autophagosome maturation"/>
    <property type="evidence" value="ECO:0007669"/>
    <property type="project" value="TreeGrafter"/>
</dbReference>
<dbReference type="InterPro" id="IPR001683">
    <property type="entry name" value="PX_dom"/>
</dbReference>
<dbReference type="InterPro" id="IPR036871">
    <property type="entry name" value="PX_dom_sf"/>
</dbReference>
<organism evidence="4 5">
    <name type="scientific">Ceutorhynchus assimilis</name>
    <name type="common">cabbage seed weevil</name>
    <dbReference type="NCBI Taxonomy" id="467358"/>
    <lineage>
        <taxon>Eukaryota</taxon>
        <taxon>Metazoa</taxon>
        <taxon>Ecdysozoa</taxon>
        <taxon>Arthropoda</taxon>
        <taxon>Hexapoda</taxon>
        <taxon>Insecta</taxon>
        <taxon>Pterygota</taxon>
        <taxon>Neoptera</taxon>
        <taxon>Endopterygota</taxon>
        <taxon>Coleoptera</taxon>
        <taxon>Polyphaga</taxon>
        <taxon>Cucujiformia</taxon>
        <taxon>Curculionidae</taxon>
        <taxon>Ceutorhynchinae</taxon>
        <taxon>Ceutorhynchus</taxon>
    </lineage>
</organism>
<dbReference type="PROSITE" id="PS50132">
    <property type="entry name" value="RGS"/>
    <property type="match status" value="1"/>
</dbReference>
<dbReference type="PROSITE" id="PS51207">
    <property type="entry name" value="PXA"/>
    <property type="match status" value="1"/>
</dbReference>
<keyword evidence="5" id="KW-1185">Reference proteome</keyword>